<dbReference type="GO" id="GO:0045490">
    <property type="term" value="P:pectin catabolic process"/>
    <property type="evidence" value="ECO:0007669"/>
    <property type="project" value="UniProtKB-ARBA"/>
</dbReference>
<evidence type="ECO:0000256" key="9">
    <source>
        <dbReference type="ARBA" id="ARBA00023277"/>
    </source>
</evidence>
<evidence type="ECO:0000256" key="11">
    <source>
        <dbReference type="ARBA" id="ARBA00023316"/>
    </source>
</evidence>
<evidence type="ECO:0000256" key="3">
    <source>
        <dbReference type="ARBA" id="ARBA00022525"/>
    </source>
</evidence>
<keyword evidence="8" id="KW-0325">Glycoprotein</keyword>
<dbReference type="InterPro" id="IPR012334">
    <property type="entry name" value="Pectin_lyas_fold"/>
</dbReference>
<feature type="signal peptide" evidence="17">
    <location>
        <begin position="1"/>
        <end position="20"/>
    </location>
</feature>
<dbReference type="GO" id="GO:0004650">
    <property type="term" value="F:polygalacturonase activity"/>
    <property type="evidence" value="ECO:0007669"/>
    <property type="project" value="InterPro"/>
</dbReference>
<dbReference type="SUPFAM" id="SSF51126">
    <property type="entry name" value="Pectin lyase-like"/>
    <property type="match status" value="1"/>
</dbReference>
<dbReference type="GO" id="GO:0071555">
    <property type="term" value="P:cell wall organization"/>
    <property type="evidence" value="ECO:0007669"/>
    <property type="project" value="UniProtKB-KW"/>
</dbReference>
<dbReference type="GO" id="GO:0005576">
    <property type="term" value="C:extracellular region"/>
    <property type="evidence" value="ECO:0007669"/>
    <property type="project" value="UniProtKB-SubCell"/>
</dbReference>
<evidence type="ECO:0000313" key="19">
    <source>
        <dbReference type="Proteomes" id="UP000054144"/>
    </source>
</evidence>
<dbReference type="SMART" id="SM00710">
    <property type="entry name" value="PbH1"/>
    <property type="match status" value="4"/>
</dbReference>
<keyword evidence="3" id="KW-0964">Secreted</keyword>
<keyword evidence="5" id="KW-0677">Repeat</keyword>
<dbReference type="AlphaFoldDB" id="A0A0D7A5U8"/>
<keyword evidence="7" id="KW-1015">Disulfide bond</keyword>
<dbReference type="PANTHER" id="PTHR31736:SF12">
    <property type="entry name" value="EXO-POLYGALACTURONASE, PUTATIVE-RELATED"/>
    <property type="match status" value="1"/>
</dbReference>
<name>A0A0D7A5U8_9AGAR</name>
<evidence type="ECO:0000313" key="18">
    <source>
        <dbReference type="EMBL" id="KIY46100.1"/>
    </source>
</evidence>
<evidence type="ECO:0000256" key="12">
    <source>
        <dbReference type="ARBA" id="ARBA00023326"/>
    </source>
</evidence>
<proteinExistence type="inferred from homology"/>
<dbReference type="InterPro" id="IPR011050">
    <property type="entry name" value="Pectin_lyase_fold/virulence"/>
</dbReference>
<protein>
    <recommendedName>
        <fullName evidence="14">galacturonan 1,4-alpha-galacturonidase</fullName>
        <ecNumber evidence="14">3.2.1.67</ecNumber>
    </recommendedName>
</protein>
<evidence type="ECO:0000256" key="17">
    <source>
        <dbReference type="SAM" id="SignalP"/>
    </source>
</evidence>
<comment type="function">
    <text evidence="13">Specific in hydrolyzing the terminal glycosidic bond of polygalacturonic acid and oligogalacturonates.</text>
</comment>
<keyword evidence="4 17" id="KW-0732">Signal</keyword>
<evidence type="ECO:0000256" key="13">
    <source>
        <dbReference type="ARBA" id="ARBA00037312"/>
    </source>
</evidence>
<sequence>MVSPLLSSVLLFGVVAAAHSVPTTRCTLTSSGGDDASAFVTAASSCATVTIPADTTLKISSKMDMTGLKGTHIDLQGTIKFNDNIDYWAGNSFYFEFQDSYTFWLLGGKDITLDGGGTIDGSGQAWYDAFYTNSSLVRPITLTVYQAQGATIKDIKMINSPMWFNLAYESSDLLYTDITIDTWTTSNVSISNTDGWDIYRCDNVVVRDSHINNNDDCVSFKPNSTNILVQNLHCNGSQSLGEYAGIYDIVENVTAIDITMSNAQNGARIKAFAGEDVGSGIVKNIVFKNWVESAVENPIIVDQCYETSTTACEDYPSNVYIQDVWFTNIVGTGTESAVASIDCSPDDRCSNIYVNDLHLKLTDGEAGEYECENVVLQGDSASLFNCTDTS</sequence>
<evidence type="ECO:0000256" key="5">
    <source>
        <dbReference type="ARBA" id="ARBA00022737"/>
    </source>
</evidence>
<gene>
    <name evidence="18" type="ORF">FISHEDRAFT_66569</name>
</gene>
<evidence type="ECO:0000256" key="8">
    <source>
        <dbReference type="ARBA" id="ARBA00023180"/>
    </source>
</evidence>
<dbReference type="InterPro" id="IPR006626">
    <property type="entry name" value="PbH1"/>
</dbReference>
<comment type="subcellular location">
    <subcellularLocation>
        <location evidence="1">Secreted</location>
    </subcellularLocation>
</comment>
<keyword evidence="9" id="KW-0119">Carbohydrate metabolism</keyword>
<evidence type="ECO:0000256" key="16">
    <source>
        <dbReference type="RuleBase" id="RU361169"/>
    </source>
</evidence>
<dbReference type="InterPro" id="IPR000743">
    <property type="entry name" value="Glyco_hydro_28"/>
</dbReference>
<dbReference type="Proteomes" id="UP000054144">
    <property type="component" value="Unassembled WGS sequence"/>
</dbReference>
<feature type="chain" id="PRO_5002316094" description="galacturonan 1,4-alpha-galacturonidase" evidence="17">
    <location>
        <begin position="21"/>
        <end position="390"/>
    </location>
</feature>
<reference evidence="18 19" key="1">
    <citation type="journal article" date="2015" name="Fungal Genet. Biol.">
        <title>Evolution of novel wood decay mechanisms in Agaricales revealed by the genome sequences of Fistulina hepatica and Cylindrobasidium torrendii.</title>
        <authorList>
            <person name="Floudas D."/>
            <person name="Held B.W."/>
            <person name="Riley R."/>
            <person name="Nagy L.G."/>
            <person name="Koehler G."/>
            <person name="Ransdell A.S."/>
            <person name="Younus H."/>
            <person name="Chow J."/>
            <person name="Chiniquy J."/>
            <person name="Lipzen A."/>
            <person name="Tritt A."/>
            <person name="Sun H."/>
            <person name="Haridas S."/>
            <person name="LaButti K."/>
            <person name="Ohm R.A."/>
            <person name="Kues U."/>
            <person name="Blanchette R.A."/>
            <person name="Grigoriev I.V."/>
            <person name="Minto R.E."/>
            <person name="Hibbett D.S."/>
        </authorList>
    </citation>
    <scope>NUCLEOTIDE SEQUENCE [LARGE SCALE GENOMIC DNA]</scope>
    <source>
        <strain evidence="18 19">ATCC 64428</strain>
    </source>
</reference>
<evidence type="ECO:0000256" key="4">
    <source>
        <dbReference type="ARBA" id="ARBA00022729"/>
    </source>
</evidence>
<dbReference type="Pfam" id="PF00295">
    <property type="entry name" value="Glyco_hydro_28"/>
    <property type="match status" value="1"/>
</dbReference>
<accession>A0A0D7A5U8</accession>
<keyword evidence="12" id="KW-0624">Polysaccharide degradation</keyword>
<dbReference type="EC" id="3.2.1.67" evidence="14"/>
<dbReference type="GO" id="GO:0047911">
    <property type="term" value="F:galacturan 1,4-alpha-galacturonidase activity"/>
    <property type="evidence" value="ECO:0007669"/>
    <property type="project" value="UniProtKB-EC"/>
</dbReference>
<keyword evidence="6 16" id="KW-0378">Hydrolase</keyword>
<keyword evidence="10 16" id="KW-0326">Glycosidase</keyword>
<dbReference type="Gene3D" id="2.160.20.10">
    <property type="entry name" value="Single-stranded right-handed beta-helix, Pectin lyase-like"/>
    <property type="match status" value="1"/>
</dbReference>
<evidence type="ECO:0000256" key="7">
    <source>
        <dbReference type="ARBA" id="ARBA00023157"/>
    </source>
</evidence>
<evidence type="ECO:0000256" key="6">
    <source>
        <dbReference type="ARBA" id="ARBA00022801"/>
    </source>
</evidence>
<keyword evidence="11" id="KW-0961">Cell wall biogenesis/degradation</keyword>
<dbReference type="EMBL" id="KN882043">
    <property type="protein sequence ID" value="KIY46100.1"/>
    <property type="molecule type" value="Genomic_DNA"/>
</dbReference>
<comment type="catalytic activity">
    <reaction evidence="15">
        <text>[(1-&gt;4)-alpha-D-galacturonosyl](n) + H2O = alpha-D-galacturonate + [(1-&gt;4)-alpha-D-galacturonosyl](n-1)</text>
        <dbReference type="Rhea" id="RHEA:14117"/>
        <dbReference type="Rhea" id="RHEA-COMP:14570"/>
        <dbReference type="Rhea" id="RHEA-COMP:14572"/>
        <dbReference type="ChEBI" id="CHEBI:15377"/>
        <dbReference type="ChEBI" id="CHEBI:58658"/>
        <dbReference type="ChEBI" id="CHEBI:140523"/>
        <dbReference type="EC" id="3.2.1.67"/>
    </reaction>
</comment>
<organism evidence="18 19">
    <name type="scientific">Fistulina hepatica ATCC 64428</name>
    <dbReference type="NCBI Taxonomy" id="1128425"/>
    <lineage>
        <taxon>Eukaryota</taxon>
        <taxon>Fungi</taxon>
        <taxon>Dikarya</taxon>
        <taxon>Basidiomycota</taxon>
        <taxon>Agaricomycotina</taxon>
        <taxon>Agaricomycetes</taxon>
        <taxon>Agaricomycetidae</taxon>
        <taxon>Agaricales</taxon>
        <taxon>Fistulinaceae</taxon>
        <taxon>Fistulina</taxon>
    </lineage>
</organism>
<dbReference type="OrthoDB" id="187139at2759"/>
<evidence type="ECO:0000256" key="15">
    <source>
        <dbReference type="ARBA" id="ARBA00048766"/>
    </source>
</evidence>
<evidence type="ECO:0000256" key="1">
    <source>
        <dbReference type="ARBA" id="ARBA00004613"/>
    </source>
</evidence>
<dbReference type="PANTHER" id="PTHR31736">
    <property type="match status" value="1"/>
</dbReference>
<evidence type="ECO:0000256" key="14">
    <source>
        <dbReference type="ARBA" id="ARBA00038933"/>
    </source>
</evidence>
<comment type="similarity">
    <text evidence="2 16">Belongs to the glycosyl hydrolase 28 family.</text>
</comment>
<evidence type="ECO:0000256" key="10">
    <source>
        <dbReference type="ARBA" id="ARBA00023295"/>
    </source>
</evidence>
<evidence type="ECO:0000256" key="2">
    <source>
        <dbReference type="ARBA" id="ARBA00008834"/>
    </source>
</evidence>
<keyword evidence="19" id="KW-1185">Reference proteome</keyword>